<proteinExistence type="predicted"/>
<dbReference type="EMBL" id="KQ459460">
    <property type="protein sequence ID" value="KPJ00661.1"/>
    <property type="molecule type" value="Genomic_DNA"/>
</dbReference>
<keyword evidence="2" id="KW-1185">Reference proteome</keyword>
<protein>
    <submittedName>
        <fullName evidence="1">Uncharacterized protein</fullName>
    </submittedName>
</protein>
<name>A0A194QB59_PAPXU</name>
<sequence length="101" mass="11192">MHMRCLPLIDGGEDAQKENIFPFHASSHPESPLQLPILSLKEKGGKGKRTKLGLRDAHSSDETRNCFHFTPVFCVVVVFHRENLANSFEDVKAGSTTLVAC</sequence>
<organism evidence="1 2">
    <name type="scientific">Papilio xuthus</name>
    <name type="common">Asian swallowtail butterfly</name>
    <dbReference type="NCBI Taxonomy" id="66420"/>
    <lineage>
        <taxon>Eukaryota</taxon>
        <taxon>Metazoa</taxon>
        <taxon>Ecdysozoa</taxon>
        <taxon>Arthropoda</taxon>
        <taxon>Hexapoda</taxon>
        <taxon>Insecta</taxon>
        <taxon>Pterygota</taxon>
        <taxon>Neoptera</taxon>
        <taxon>Endopterygota</taxon>
        <taxon>Lepidoptera</taxon>
        <taxon>Glossata</taxon>
        <taxon>Ditrysia</taxon>
        <taxon>Papilionoidea</taxon>
        <taxon>Papilionidae</taxon>
        <taxon>Papilioninae</taxon>
        <taxon>Papilio</taxon>
    </lineage>
</organism>
<evidence type="ECO:0000313" key="2">
    <source>
        <dbReference type="Proteomes" id="UP000053268"/>
    </source>
</evidence>
<evidence type="ECO:0000313" key="1">
    <source>
        <dbReference type="EMBL" id="KPJ00661.1"/>
    </source>
</evidence>
<accession>A0A194QB59</accession>
<reference evidence="1 2" key="1">
    <citation type="journal article" date="2015" name="Nat. Commun.">
        <title>Outbred genome sequencing and CRISPR/Cas9 gene editing in butterflies.</title>
        <authorList>
            <person name="Li X."/>
            <person name="Fan D."/>
            <person name="Zhang W."/>
            <person name="Liu G."/>
            <person name="Zhang L."/>
            <person name="Zhao L."/>
            <person name="Fang X."/>
            <person name="Chen L."/>
            <person name="Dong Y."/>
            <person name="Chen Y."/>
            <person name="Ding Y."/>
            <person name="Zhao R."/>
            <person name="Feng M."/>
            <person name="Zhu Y."/>
            <person name="Feng Y."/>
            <person name="Jiang X."/>
            <person name="Zhu D."/>
            <person name="Xiang H."/>
            <person name="Feng X."/>
            <person name="Li S."/>
            <person name="Wang J."/>
            <person name="Zhang G."/>
            <person name="Kronforst M.R."/>
            <person name="Wang W."/>
        </authorList>
    </citation>
    <scope>NUCLEOTIDE SEQUENCE [LARGE SCALE GENOMIC DNA]</scope>
    <source>
        <strain evidence="1">Ya'a_city_454_Px</strain>
        <tissue evidence="1">Whole body</tissue>
    </source>
</reference>
<dbReference type="AlphaFoldDB" id="A0A194QB59"/>
<dbReference type="Proteomes" id="UP000053268">
    <property type="component" value="Unassembled WGS sequence"/>
</dbReference>
<gene>
    <name evidence="1" type="ORF">RR46_07500</name>
</gene>